<feature type="non-terminal residue" evidence="4">
    <location>
        <position position="1"/>
    </location>
</feature>
<gene>
    <name evidence="4" type="primary">Ndufaf4</name>
    <name evidence="4" type="ORF">MOTALB_R14389</name>
</gene>
<protein>
    <recommendedName>
        <fullName evidence="3">NADH dehydrogenase [ubiquinone] 1 alpha subcomplex assembly factor 4</fullName>
    </recommendedName>
</protein>
<comment type="subunit">
    <text evidence="2">Binds calmodulin. Interacts with NDUFAF3.</text>
</comment>
<keyword evidence="5" id="KW-1185">Reference proteome</keyword>
<dbReference type="EMBL" id="VXBE01005570">
    <property type="protein sequence ID" value="NWS01703.1"/>
    <property type="molecule type" value="Genomic_DNA"/>
</dbReference>
<accession>A0A7K5C132</accession>
<evidence type="ECO:0000313" key="5">
    <source>
        <dbReference type="Proteomes" id="UP000532252"/>
    </source>
</evidence>
<evidence type="ECO:0000313" key="4">
    <source>
        <dbReference type="EMBL" id="NWS01703.1"/>
    </source>
</evidence>
<dbReference type="GO" id="GO:0032981">
    <property type="term" value="P:mitochondrial respiratory chain complex I assembly"/>
    <property type="evidence" value="ECO:0007669"/>
    <property type="project" value="InterPro"/>
</dbReference>
<evidence type="ECO:0000256" key="2">
    <source>
        <dbReference type="ARBA" id="ARBA00011265"/>
    </source>
</evidence>
<feature type="non-terminal residue" evidence="4">
    <location>
        <position position="134"/>
    </location>
</feature>
<dbReference type="Pfam" id="PF06784">
    <property type="entry name" value="UPF0240"/>
    <property type="match status" value="1"/>
</dbReference>
<proteinExistence type="inferred from homology"/>
<comment type="caution">
    <text evidence="4">The sequence shown here is derived from an EMBL/GenBank/DDBJ whole genome shotgun (WGS) entry which is preliminary data.</text>
</comment>
<comment type="similarity">
    <text evidence="1">Belongs to the NDUFAF4 family.</text>
</comment>
<evidence type="ECO:0000256" key="1">
    <source>
        <dbReference type="ARBA" id="ARBA00010698"/>
    </source>
</evidence>
<dbReference type="AlphaFoldDB" id="A0A7K5C132"/>
<sequence>PEIKEEVLRKDDRFLTLLKDVYVESKDPPVQVKDGGQRLPSKHEEKRLTKLGHLEGLDVKKVPKGKISLVEALTLLNNHKLQPQIWTAEKIAAEYSLELKEVNSLLEFFIPFTVQEFPKETKKAIAGHKPKKLT</sequence>
<dbReference type="Proteomes" id="UP000532252">
    <property type="component" value="Unassembled WGS sequence"/>
</dbReference>
<evidence type="ECO:0000256" key="3">
    <source>
        <dbReference type="ARBA" id="ARBA00021777"/>
    </source>
</evidence>
<dbReference type="PANTHER" id="PTHR13338">
    <property type="entry name" value="UPF0240 PROTEIN"/>
    <property type="match status" value="1"/>
</dbReference>
<dbReference type="PANTHER" id="PTHR13338:SF4">
    <property type="entry name" value="NADH DEHYDROGENASE [UBIQUINONE] 1 ALPHA SUBCOMPLEX ASSEMBLY FACTOR 4"/>
    <property type="match status" value="1"/>
</dbReference>
<organism evidence="4 5">
    <name type="scientific">Motacilla alba</name>
    <name type="common">White wagtail</name>
    <name type="synonym">Pied wagtail</name>
    <dbReference type="NCBI Taxonomy" id="45807"/>
    <lineage>
        <taxon>Eukaryota</taxon>
        <taxon>Metazoa</taxon>
        <taxon>Chordata</taxon>
        <taxon>Craniata</taxon>
        <taxon>Vertebrata</taxon>
        <taxon>Euteleostomi</taxon>
        <taxon>Archelosauria</taxon>
        <taxon>Archosauria</taxon>
        <taxon>Dinosauria</taxon>
        <taxon>Saurischia</taxon>
        <taxon>Theropoda</taxon>
        <taxon>Coelurosauria</taxon>
        <taxon>Aves</taxon>
        <taxon>Neognathae</taxon>
        <taxon>Neoaves</taxon>
        <taxon>Telluraves</taxon>
        <taxon>Australaves</taxon>
        <taxon>Passeriformes</taxon>
        <taxon>Passeroidea</taxon>
        <taxon>Motacillidae</taxon>
        <taxon>Motacilla</taxon>
    </lineage>
</organism>
<name>A0A7K5C132_MOTAL</name>
<dbReference type="InterPro" id="IPR009622">
    <property type="entry name" value="NDUFAF4"/>
</dbReference>
<dbReference type="GO" id="GO:0005739">
    <property type="term" value="C:mitochondrion"/>
    <property type="evidence" value="ECO:0007669"/>
    <property type="project" value="TreeGrafter"/>
</dbReference>
<reference evidence="4 5" key="1">
    <citation type="submission" date="2019-09" db="EMBL/GenBank/DDBJ databases">
        <title>Bird 10,000 Genomes (B10K) Project - Family phase.</title>
        <authorList>
            <person name="Zhang G."/>
        </authorList>
    </citation>
    <scope>NUCLEOTIDE SEQUENCE [LARGE SCALE GENOMIC DNA]</scope>
    <source>
        <strain evidence="4">B10K-DU-001-75</strain>
        <tissue evidence="4">Muscle</tissue>
    </source>
</reference>